<feature type="compositionally biased region" description="Basic and acidic residues" evidence="1">
    <location>
        <begin position="13"/>
        <end position="22"/>
    </location>
</feature>
<evidence type="ECO:0000313" key="2">
    <source>
        <dbReference type="EMBL" id="GEN77952.1"/>
    </source>
</evidence>
<dbReference type="EMBL" id="BJYJ01000039">
    <property type="protein sequence ID" value="GEN77952.1"/>
    <property type="molecule type" value="Genomic_DNA"/>
</dbReference>
<organism evidence="2 3">
    <name type="scientific">Chryseobacterium hagamense</name>
    <dbReference type="NCBI Taxonomy" id="395935"/>
    <lineage>
        <taxon>Bacteria</taxon>
        <taxon>Pseudomonadati</taxon>
        <taxon>Bacteroidota</taxon>
        <taxon>Flavobacteriia</taxon>
        <taxon>Flavobacteriales</taxon>
        <taxon>Weeksellaceae</taxon>
        <taxon>Chryseobacterium group</taxon>
        <taxon>Chryseobacterium</taxon>
    </lineage>
</organism>
<feature type="region of interest" description="Disordered" evidence="1">
    <location>
        <begin position="1"/>
        <end position="22"/>
    </location>
</feature>
<accession>A0A511YRX6</accession>
<sequence>MKPQTEGSTKSKVTKEALTHKSHEIEETRIAHILEHIRLKIEDFFRYSA</sequence>
<comment type="caution">
    <text evidence="2">The sequence shown here is derived from an EMBL/GenBank/DDBJ whole genome shotgun (WGS) entry which is preliminary data.</text>
</comment>
<protein>
    <submittedName>
        <fullName evidence="2">Uncharacterized protein</fullName>
    </submittedName>
</protein>
<reference evidence="2 3" key="1">
    <citation type="submission" date="2019-07" db="EMBL/GenBank/DDBJ databases">
        <title>Whole genome shotgun sequence of Chryseobacterium hagamense NBRC 105253.</title>
        <authorList>
            <person name="Hosoyama A."/>
            <person name="Uohara A."/>
            <person name="Ohji S."/>
            <person name="Ichikawa N."/>
        </authorList>
    </citation>
    <scope>NUCLEOTIDE SEQUENCE [LARGE SCALE GENOMIC DNA]</scope>
    <source>
        <strain evidence="2 3">NBRC 105253</strain>
    </source>
</reference>
<feature type="compositionally biased region" description="Polar residues" evidence="1">
    <location>
        <begin position="1"/>
        <end position="11"/>
    </location>
</feature>
<gene>
    <name evidence="2" type="ORF">CHA01nite_36920</name>
</gene>
<dbReference type="AlphaFoldDB" id="A0A511YRX6"/>
<evidence type="ECO:0000256" key="1">
    <source>
        <dbReference type="SAM" id="MobiDB-lite"/>
    </source>
</evidence>
<dbReference type="Proteomes" id="UP000321863">
    <property type="component" value="Unassembled WGS sequence"/>
</dbReference>
<proteinExistence type="predicted"/>
<keyword evidence="3" id="KW-1185">Reference proteome</keyword>
<name>A0A511YRX6_9FLAO</name>
<evidence type="ECO:0000313" key="3">
    <source>
        <dbReference type="Proteomes" id="UP000321863"/>
    </source>
</evidence>